<dbReference type="InterPro" id="IPR036838">
    <property type="entry name" value="Ribosomal_uS10_dom_sf"/>
</dbReference>
<evidence type="ECO:0000313" key="6">
    <source>
        <dbReference type="EMBL" id="HHR91941.1"/>
    </source>
</evidence>
<dbReference type="SMART" id="SM01403">
    <property type="entry name" value="Ribosomal_S10"/>
    <property type="match status" value="1"/>
</dbReference>
<protein>
    <recommendedName>
        <fullName evidence="4">Small ribosomal subunit protein uS10</fullName>
    </recommendedName>
</protein>
<comment type="caution">
    <text evidence="6">The sequence shown here is derived from an EMBL/GenBank/DDBJ whole genome shotgun (WGS) entry which is preliminary data.</text>
</comment>
<comment type="function">
    <text evidence="4">Involved in the binding of tRNA to the ribosomes.</text>
</comment>
<feature type="domain" description="Small ribosomal subunit protein uS10" evidence="5">
    <location>
        <begin position="6"/>
        <end position="100"/>
    </location>
</feature>
<keyword evidence="3 4" id="KW-0687">Ribonucleoprotein</keyword>
<sequence>MVPKLRIKIKGIDAKVVDSAVQQIVSAILKSGAKLSGPVPLPTKTRRWVVLRSPHVDARSKEAFEMKIHKRLIDILEPTSKTIDALTKLQLPAGVELEIKQQ</sequence>
<dbReference type="Pfam" id="PF00338">
    <property type="entry name" value="Ribosomal_S10"/>
    <property type="match status" value="1"/>
</dbReference>
<comment type="subunit">
    <text evidence="4">Part of the 30S ribosomal subunit.</text>
</comment>
<gene>
    <name evidence="4" type="primary">rpsJ</name>
    <name evidence="6" type="ORF">ENL96_00290</name>
</gene>
<dbReference type="FunFam" id="3.30.70.600:FF:000003">
    <property type="entry name" value="30S ribosomal protein S10"/>
    <property type="match status" value="1"/>
</dbReference>
<dbReference type="NCBIfam" id="NF001861">
    <property type="entry name" value="PRK00596.1"/>
    <property type="match status" value="1"/>
</dbReference>
<dbReference type="NCBIfam" id="TIGR01049">
    <property type="entry name" value="rpsJ_bact"/>
    <property type="match status" value="1"/>
</dbReference>
<dbReference type="GO" id="GO:1990904">
    <property type="term" value="C:ribonucleoprotein complex"/>
    <property type="evidence" value="ECO:0007669"/>
    <property type="project" value="UniProtKB-KW"/>
</dbReference>
<proteinExistence type="inferred from homology"/>
<keyword evidence="2 4" id="KW-0689">Ribosomal protein</keyword>
<accession>A0A7C5YX88</accession>
<dbReference type="PANTHER" id="PTHR11700">
    <property type="entry name" value="30S RIBOSOMAL PROTEIN S10 FAMILY MEMBER"/>
    <property type="match status" value="1"/>
</dbReference>
<dbReference type="GO" id="GO:0005840">
    <property type="term" value="C:ribosome"/>
    <property type="evidence" value="ECO:0007669"/>
    <property type="project" value="UniProtKB-KW"/>
</dbReference>
<dbReference type="GO" id="GO:0006412">
    <property type="term" value="P:translation"/>
    <property type="evidence" value="ECO:0007669"/>
    <property type="project" value="UniProtKB-UniRule"/>
</dbReference>
<dbReference type="Gene3D" id="3.30.70.600">
    <property type="entry name" value="Ribosomal protein S10 domain"/>
    <property type="match status" value="1"/>
</dbReference>
<evidence type="ECO:0000256" key="3">
    <source>
        <dbReference type="ARBA" id="ARBA00023274"/>
    </source>
</evidence>
<dbReference type="HAMAP" id="MF_00508">
    <property type="entry name" value="Ribosomal_uS10"/>
    <property type="match status" value="1"/>
</dbReference>
<dbReference type="SUPFAM" id="SSF54999">
    <property type="entry name" value="Ribosomal protein S10"/>
    <property type="match status" value="1"/>
</dbReference>
<dbReference type="GO" id="GO:0003735">
    <property type="term" value="F:structural constituent of ribosome"/>
    <property type="evidence" value="ECO:0007669"/>
    <property type="project" value="InterPro"/>
</dbReference>
<evidence type="ECO:0000259" key="5">
    <source>
        <dbReference type="SMART" id="SM01403"/>
    </source>
</evidence>
<dbReference type="InterPro" id="IPR001848">
    <property type="entry name" value="Ribosomal_uS10"/>
</dbReference>
<organism evidence="6">
    <name type="scientific">candidate division CPR3 bacterium</name>
    <dbReference type="NCBI Taxonomy" id="2268181"/>
    <lineage>
        <taxon>Bacteria</taxon>
        <taxon>Bacteria division CPR3</taxon>
    </lineage>
</organism>
<dbReference type="GO" id="GO:0000049">
    <property type="term" value="F:tRNA binding"/>
    <property type="evidence" value="ECO:0007669"/>
    <property type="project" value="UniProtKB-UniRule"/>
</dbReference>
<evidence type="ECO:0000256" key="1">
    <source>
        <dbReference type="ARBA" id="ARBA00007102"/>
    </source>
</evidence>
<comment type="similarity">
    <text evidence="1 4">Belongs to the universal ribosomal protein uS10 family.</text>
</comment>
<reference evidence="6" key="1">
    <citation type="journal article" date="2020" name="mSystems">
        <title>Genome- and Community-Level Interaction Insights into Carbon Utilization and Element Cycling Functions of Hydrothermarchaeota in Hydrothermal Sediment.</title>
        <authorList>
            <person name="Zhou Z."/>
            <person name="Liu Y."/>
            <person name="Xu W."/>
            <person name="Pan J."/>
            <person name="Luo Z.H."/>
            <person name="Li M."/>
        </authorList>
    </citation>
    <scope>NUCLEOTIDE SEQUENCE [LARGE SCALE GENOMIC DNA]</scope>
    <source>
        <strain evidence="6">SpSt-1042</strain>
    </source>
</reference>
<evidence type="ECO:0000256" key="4">
    <source>
        <dbReference type="HAMAP-Rule" id="MF_00508"/>
    </source>
</evidence>
<dbReference type="InterPro" id="IPR027486">
    <property type="entry name" value="Ribosomal_uS10_dom"/>
</dbReference>
<name>A0A7C5YX88_UNCC3</name>
<evidence type="ECO:0000256" key="2">
    <source>
        <dbReference type="ARBA" id="ARBA00022980"/>
    </source>
</evidence>
<dbReference type="EMBL" id="DRVY01000012">
    <property type="protein sequence ID" value="HHR91941.1"/>
    <property type="molecule type" value="Genomic_DNA"/>
</dbReference>
<dbReference type="AlphaFoldDB" id="A0A7C5YX88"/>
<dbReference type="PRINTS" id="PR00971">
    <property type="entry name" value="RIBOSOMALS10"/>
</dbReference>